<accession>A0A6L5XYP2</accession>
<dbReference type="EMBL" id="VUMT01000011">
    <property type="protein sequence ID" value="MSS63925.1"/>
    <property type="molecule type" value="Genomic_DNA"/>
</dbReference>
<dbReference type="AlphaFoldDB" id="A0A6L5XYP2"/>
<evidence type="ECO:0000313" key="4">
    <source>
        <dbReference type="EMBL" id="MSS63925.1"/>
    </source>
</evidence>
<keyword evidence="2" id="KW-1133">Transmembrane helix</keyword>
<reference evidence="4 5" key="1">
    <citation type="submission" date="2019-08" db="EMBL/GenBank/DDBJ databases">
        <title>In-depth cultivation of the pig gut microbiome towards novel bacterial diversity and tailored functional studies.</title>
        <authorList>
            <person name="Wylensek D."/>
            <person name="Hitch T.C.A."/>
            <person name="Clavel T."/>
        </authorList>
    </citation>
    <scope>NUCLEOTIDE SEQUENCE [LARGE SCALE GENOMIC DNA]</scope>
    <source>
        <strain evidence="4 5">WCA-693-APC-MOT-I</strain>
    </source>
</reference>
<dbReference type="SMART" id="SM00331">
    <property type="entry name" value="PP2C_SIG"/>
    <property type="match status" value="1"/>
</dbReference>
<feature type="transmembrane region" description="Helical" evidence="2">
    <location>
        <begin position="130"/>
        <end position="149"/>
    </location>
</feature>
<dbReference type="Pfam" id="PF07228">
    <property type="entry name" value="SpoIIE"/>
    <property type="match status" value="1"/>
</dbReference>
<proteinExistence type="predicted"/>
<keyword evidence="1 4" id="KW-0378">Hydrolase</keyword>
<feature type="domain" description="PPM-type phosphatase" evidence="3">
    <location>
        <begin position="561"/>
        <end position="772"/>
    </location>
</feature>
<dbReference type="PANTHER" id="PTHR43156:SF2">
    <property type="entry name" value="STAGE II SPORULATION PROTEIN E"/>
    <property type="match status" value="1"/>
</dbReference>
<keyword evidence="2" id="KW-0472">Membrane</keyword>
<dbReference type="PANTHER" id="PTHR43156">
    <property type="entry name" value="STAGE II SPORULATION PROTEIN E-RELATED"/>
    <property type="match status" value="1"/>
</dbReference>
<evidence type="ECO:0000259" key="3">
    <source>
        <dbReference type="SMART" id="SM00331"/>
    </source>
</evidence>
<dbReference type="Proteomes" id="UP000482209">
    <property type="component" value="Unassembled WGS sequence"/>
</dbReference>
<feature type="transmembrane region" description="Helical" evidence="2">
    <location>
        <begin position="77"/>
        <end position="93"/>
    </location>
</feature>
<dbReference type="InterPro" id="IPR014221">
    <property type="entry name" value="SpoII_E"/>
</dbReference>
<feature type="transmembrane region" description="Helical" evidence="2">
    <location>
        <begin position="196"/>
        <end position="226"/>
    </location>
</feature>
<feature type="transmembrane region" description="Helical" evidence="2">
    <location>
        <begin position="255"/>
        <end position="273"/>
    </location>
</feature>
<keyword evidence="2" id="KW-0812">Transmembrane</keyword>
<dbReference type="GO" id="GO:0004722">
    <property type="term" value="F:protein serine/threonine phosphatase activity"/>
    <property type="evidence" value="ECO:0007669"/>
    <property type="project" value="UniProtKB-EC"/>
</dbReference>
<dbReference type="Pfam" id="PF19732">
    <property type="entry name" value="SpoIIE_N"/>
    <property type="match status" value="1"/>
</dbReference>
<feature type="transmembrane region" description="Helical" evidence="2">
    <location>
        <begin position="21"/>
        <end position="48"/>
    </location>
</feature>
<dbReference type="InterPro" id="IPR052016">
    <property type="entry name" value="Bact_Sigma-Reg"/>
</dbReference>
<sequence length="775" mass="87209">MGTRMMRVNGGNKMTTWKKRTIVLDLLGFMFGRFFISGMNPVGMAYYLCMYTQETGKGILAFTILLGLATKMDWIEVLKYALAMGTVTTIFHLMEHTGKKVNSKIRGIAGGFVIAAMSLTHGVLMLHYKFYIILALLEGLLVFLFTYLMQKGITYLLSCKKGEGISNQEMISIGIMLGCIVYAFPAWTYYDISMARLFVCFIVLFVGYKYGSGAGAVIGAACGIAVSFQGNEVTLIGIMCILGICAGMFQEIGKWGASIAYLVTGISLGFLYEQTLINMSGLRDLICSVFLFLLVPNFLCKPVAWEAGTNGDYIKQNIQLITKNKFRDFSDALGSLSKSFNGIAKPKQMFSYEEVNGIFENVSEQFCKSCSRCEECWNRNYQTTYQSTQAIFSVAKEQGRIREEDIPFDFVKRCINVKAFVRETNKSLEIAKVNLDWYNRLTESREAVAEQLNEMAEVMKDFAEDVCGMKEVKNDVEEQMIMKLHNHHIDVKRLVLMENREKRTEIHLVAKMKRGRCVTSREVAVILGQVLGKRMRPAEHTKNVVSKEPEPMVFVEDTRYKTITGVARKTKEGEEISGDNFSFLELDTGEMITMLSDGMGSGKEANRESAAVIDLLERMMEAGLREKAAINLINSLYVLQSDSKSFSTIDMGILNLFEGSCDFIKLGAATTFIKRGEEYLTVESSSLPAGMFQKIEVESEQMKMEDGDYIIMVSDGVLDCFPYEEKEACMEFLLSEIKSSNPQEIANQLLRKIEEMEDGKRSDDMTVLVVGMWEK</sequence>
<gene>
    <name evidence="4" type="primary">spoIIE</name>
    <name evidence="4" type="ORF">FYJ58_08565</name>
</gene>
<protein>
    <submittedName>
        <fullName evidence="4">Stage II sporulation protein E</fullName>
        <ecNumber evidence="4">3.1.3.16</ecNumber>
    </submittedName>
</protein>
<name>A0A6L5XYP2_9FIRM</name>
<dbReference type="SUPFAM" id="SSF81606">
    <property type="entry name" value="PP2C-like"/>
    <property type="match status" value="1"/>
</dbReference>
<evidence type="ECO:0000256" key="1">
    <source>
        <dbReference type="ARBA" id="ARBA00022801"/>
    </source>
</evidence>
<evidence type="ECO:0000256" key="2">
    <source>
        <dbReference type="SAM" id="Phobius"/>
    </source>
</evidence>
<dbReference type="NCBIfam" id="TIGR02865">
    <property type="entry name" value="spore_II_E"/>
    <property type="match status" value="1"/>
</dbReference>
<organism evidence="4 5">
    <name type="scientific">Velocimicrobium porci</name>
    <dbReference type="NCBI Taxonomy" id="2606634"/>
    <lineage>
        <taxon>Bacteria</taxon>
        <taxon>Bacillati</taxon>
        <taxon>Bacillota</taxon>
        <taxon>Clostridia</taxon>
        <taxon>Lachnospirales</taxon>
        <taxon>Lachnospiraceae</taxon>
        <taxon>Velocimicrobium</taxon>
    </lineage>
</organism>
<dbReference type="InterPro" id="IPR045768">
    <property type="entry name" value="SpoIIE_N"/>
</dbReference>
<feature type="transmembrane region" description="Helical" evidence="2">
    <location>
        <begin position="170"/>
        <end position="190"/>
    </location>
</feature>
<keyword evidence="5" id="KW-1185">Reference proteome</keyword>
<feature type="transmembrane region" description="Helical" evidence="2">
    <location>
        <begin position="233"/>
        <end position="249"/>
    </location>
</feature>
<dbReference type="InterPro" id="IPR036457">
    <property type="entry name" value="PPM-type-like_dom_sf"/>
</dbReference>
<feature type="transmembrane region" description="Helical" evidence="2">
    <location>
        <begin position="105"/>
        <end position="124"/>
    </location>
</feature>
<dbReference type="Gene3D" id="3.60.40.10">
    <property type="entry name" value="PPM-type phosphatase domain"/>
    <property type="match status" value="1"/>
</dbReference>
<dbReference type="EC" id="3.1.3.16" evidence="4"/>
<feature type="transmembrane region" description="Helical" evidence="2">
    <location>
        <begin position="285"/>
        <end position="305"/>
    </location>
</feature>
<dbReference type="InterPro" id="IPR001932">
    <property type="entry name" value="PPM-type_phosphatase-like_dom"/>
</dbReference>
<evidence type="ECO:0000313" key="5">
    <source>
        <dbReference type="Proteomes" id="UP000482209"/>
    </source>
</evidence>
<comment type="caution">
    <text evidence="4">The sequence shown here is derived from an EMBL/GenBank/DDBJ whole genome shotgun (WGS) entry which is preliminary data.</text>
</comment>